<evidence type="ECO:0000313" key="4">
    <source>
        <dbReference type="Proteomes" id="UP001303473"/>
    </source>
</evidence>
<dbReference type="PROSITE" id="PS50108">
    <property type="entry name" value="CRIB"/>
    <property type="match status" value="1"/>
</dbReference>
<evidence type="ECO:0000256" key="1">
    <source>
        <dbReference type="SAM" id="MobiDB-lite"/>
    </source>
</evidence>
<feature type="compositionally biased region" description="Low complexity" evidence="1">
    <location>
        <begin position="99"/>
        <end position="111"/>
    </location>
</feature>
<dbReference type="InterPro" id="IPR000095">
    <property type="entry name" value="CRIB_dom"/>
</dbReference>
<feature type="compositionally biased region" description="Low complexity" evidence="1">
    <location>
        <begin position="171"/>
        <end position="182"/>
    </location>
</feature>
<dbReference type="EMBL" id="MU853758">
    <property type="protein sequence ID" value="KAK3944706.1"/>
    <property type="molecule type" value="Genomic_DNA"/>
</dbReference>
<sequence>MNMWAVSATPVYSFERGKRKAEKKSKSSSSGAPSQSKQIASLIFQNPPPAQAFQHQQDADNFNDLLEPAIDGPPSPESIRALSKQMKRSSVRDKHQSHHTTSSGSSSLRSHASADRPSWENALEGLTLSRKSSLSGRSTSSSMPSRERPESVQIFGKTIFNRRGKLRRESSTQNSSGSSSLYSNDVVSEAVLPLPPTSTPFKDSSIPALPAIFGRRKTVSRVEQVEESQRRFQISEPYNFQHVTHTQRDHLDGMQRTSRVALASEFSQLRSSQVPTNSALKGIRAEDLHFADFSSDSLPLNEEDGFSHNSEPHTRISLSRPPSLLPKHGSPPRRPLRNTQSQEQLRMPPPRPPRSPIEQSFVPTPPVPPPRVSSRVSTRYDGFDPLGIAGFDRPQTSGGFRHAQPFAPGPETCSPPATSHGYVPAADMEVIMEHGGRPRAMSTPDDVNWPLPCPSNPSASFDASLPEVPEEEEVVVHARPSRVSVTSHSSLRGSMSVPMLRPLSVQQEDDGSRRRSSGASDTLGRFDLFAAQRALRAALDEGNDSEPVARESWEDDIDYCYEHAAEADCDYAWDRPSLDMSRDENSTPVEDHSRNVPSCQVSPAMLTPGQFDMPALSPCSQVSSVTIGNEAITPTVLAPPRASNFSLPRGEGSSSKSLLHVRKPSDASSFKECHGFNLSPSLLIPTDYQQQMLASETETIPDSRDLGGFHYDESILAMESPVLFAQPRASASTIGSIDSGRSNGFERHISTTSTSTDFTRLTMSTTSLHDMETYMHTKSESLHRFPSFDSDFTAHSRAESKSTMPTLPESEEVSVTQEQLQFQQREFSTRGSESNLVRYASHEGNSILSSPGKRKDSIHARRQRARTTSLSTPPPPNQYALFPSSVHVSGNRI</sequence>
<feature type="domain" description="CRIB" evidence="2">
    <location>
        <begin position="234"/>
        <end position="247"/>
    </location>
</feature>
<keyword evidence="4" id="KW-1185">Reference proteome</keyword>
<feature type="region of interest" description="Disordered" evidence="1">
    <location>
        <begin position="486"/>
        <end position="520"/>
    </location>
</feature>
<feature type="region of interest" description="Disordered" evidence="1">
    <location>
        <begin position="842"/>
        <end position="893"/>
    </location>
</feature>
<feature type="compositionally biased region" description="Low complexity" evidence="1">
    <location>
        <begin position="125"/>
        <end position="144"/>
    </location>
</feature>
<evidence type="ECO:0000259" key="2">
    <source>
        <dbReference type="PROSITE" id="PS50108"/>
    </source>
</evidence>
<organism evidence="3 4">
    <name type="scientific">Diplogelasinospora grovesii</name>
    <dbReference type="NCBI Taxonomy" id="303347"/>
    <lineage>
        <taxon>Eukaryota</taxon>
        <taxon>Fungi</taxon>
        <taxon>Dikarya</taxon>
        <taxon>Ascomycota</taxon>
        <taxon>Pezizomycotina</taxon>
        <taxon>Sordariomycetes</taxon>
        <taxon>Sordariomycetidae</taxon>
        <taxon>Sordariales</taxon>
        <taxon>Diplogelasinosporaceae</taxon>
        <taxon>Diplogelasinospora</taxon>
    </lineage>
</organism>
<feature type="region of interest" description="Disordered" evidence="1">
    <location>
        <begin position="301"/>
        <end position="379"/>
    </location>
</feature>
<protein>
    <recommendedName>
        <fullName evidence="2">CRIB domain-containing protein</fullName>
    </recommendedName>
</protein>
<reference evidence="4" key="1">
    <citation type="journal article" date="2023" name="Mol. Phylogenet. Evol.">
        <title>Genome-scale phylogeny and comparative genomics of the fungal order Sordariales.</title>
        <authorList>
            <person name="Hensen N."/>
            <person name="Bonometti L."/>
            <person name="Westerberg I."/>
            <person name="Brannstrom I.O."/>
            <person name="Guillou S."/>
            <person name="Cros-Aarteil S."/>
            <person name="Calhoun S."/>
            <person name="Haridas S."/>
            <person name="Kuo A."/>
            <person name="Mondo S."/>
            <person name="Pangilinan J."/>
            <person name="Riley R."/>
            <person name="LaButti K."/>
            <person name="Andreopoulos B."/>
            <person name="Lipzen A."/>
            <person name="Chen C."/>
            <person name="Yan M."/>
            <person name="Daum C."/>
            <person name="Ng V."/>
            <person name="Clum A."/>
            <person name="Steindorff A."/>
            <person name="Ohm R.A."/>
            <person name="Martin F."/>
            <person name="Silar P."/>
            <person name="Natvig D.O."/>
            <person name="Lalanne C."/>
            <person name="Gautier V."/>
            <person name="Ament-Velasquez S.L."/>
            <person name="Kruys A."/>
            <person name="Hutchinson M.I."/>
            <person name="Powell A.J."/>
            <person name="Barry K."/>
            <person name="Miller A.N."/>
            <person name="Grigoriev I.V."/>
            <person name="Debuchy R."/>
            <person name="Gladieux P."/>
            <person name="Hiltunen Thoren M."/>
            <person name="Johannesson H."/>
        </authorList>
    </citation>
    <scope>NUCLEOTIDE SEQUENCE [LARGE SCALE GENOMIC DNA]</scope>
    <source>
        <strain evidence="4">CBS 340.73</strain>
    </source>
</reference>
<dbReference type="AlphaFoldDB" id="A0AAN6S9F5"/>
<comment type="caution">
    <text evidence="3">The sequence shown here is derived from an EMBL/GenBank/DDBJ whole genome shotgun (WGS) entry which is preliminary data.</text>
</comment>
<proteinExistence type="predicted"/>
<accession>A0AAN6S9F5</accession>
<feature type="compositionally biased region" description="Low complexity" evidence="1">
    <location>
        <begin position="27"/>
        <end position="38"/>
    </location>
</feature>
<evidence type="ECO:0000313" key="3">
    <source>
        <dbReference type="EMBL" id="KAK3944706.1"/>
    </source>
</evidence>
<name>A0AAN6S9F5_9PEZI</name>
<feature type="region of interest" description="Disordered" evidence="1">
    <location>
        <begin position="1"/>
        <end position="182"/>
    </location>
</feature>
<gene>
    <name evidence="3" type="ORF">QBC46DRAFT_404265</name>
</gene>
<dbReference type="Proteomes" id="UP001303473">
    <property type="component" value="Unassembled WGS sequence"/>
</dbReference>